<feature type="transmembrane region" description="Helical" evidence="10">
    <location>
        <begin position="181"/>
        <end position="200"/>
    </location>
</feature>
<name>A0ABD0YJ91_9HEMI</name>
<comment type="subcellular location">
    <subcellularLocation>
        <location evidence="1">Membrane</location>
        <topology evidence="1">Multi-pass membrane protein</topology>
    </subcellularLocation>
</comment>
<organism evidence="11 12">
    <name type="scientific">Ranatra chinensis</name>
    <dbReference type="NCBI Taxonomy" id="642074"/>
    <lineage>
        <taxon>Eukaryota</taxon>
        <taxon>Metazoa</taxon>
        <taxon>Ecdysozoa</taxon>
        <taxon>Arthropoda</taxon>
        <taxon>Hexapoda</taxon>
        <taxon>Insecta</taxon>
        <taxon>Pterygota</taxon>
        <taxon>Neoptera</taxon>
        <taxon>Paraneoptera</taxon>
        <taxon>Hemiptera</taxon>
        <taxon>Heteroptera</taxon>
        <taxon>Panheteroptera</taxon>
        <taxon>Nepomorpha</taxon>
        <taxon>Nepidae</taxon>
        <taxon>Ranatrinae</taxon>
        <taxon>Ranatra</taxon>
    </lineage>
</organism>
<dbReference type="Proteomes" id="UP001558652">
    <property type="component" value="Unassembled WGS sequence"/>
</dbReference>
<keyword evidence="8" id="KW-0915">Sodium</keyword>
<keyword evidence="8" id="KW-0479">Metal-binding</keyword>
<dbReference type="InterPro" id="IPR037272">
    <property type="entry name" value="SNS_sf"/>
</dbReference>
<dbReference type="GO" id="GO:0015293">
    <property type="term" value="F:symporter activity"/>
    <property type="evidence" value="ECO:0007669"/>
    <property type="project" value="UniProtKB-KW"/>
</dbReference>
<keyword evidence="5" id="KW-0769">Symport</keyword>
<evidence type="ECO:0000313" key="11">
    <source>
        <dbReference type="EMBL" id="KAL1131256.1"/>
    </source>
</evidence>
<evidence type="ECO:0000256" key="5">
    <source>
        <dbReference type="ARBA" id="ARBA00022847"/>
    </source>
</evidence>
<evidence type="ECO:0000256" key="3">
    <source>
        <dbReference type="ARBA" id="ARBA00022448"/>
    </source>
</evidence>
<dbReference type="PRINTS" id="PR00176">
    <property type="entry name" value="NANEUSMPORT"/>
</dbReference>
<gene>
    <name evidence="11" type="ORF">AAG570_010874</name>
</gene>
<evidence type="ECO:0000256" key="7">
    <source>
        <dbReference type="ARBA" id="ARBA00023136"/>
    </source>
</evidence>
<dbReference type="PROSITE" id="PS50267">
    <property type="entry name" value="NA_NEUROTRAN_SYMP_3"/>
    <property type="match status" value="1"/>
</dbReference>
<proteinExistence type="inferred from homology"/>
<feature type="binding site" evidence="8">
    <location>
        <position position="33"/>
    </location>
    <ligand>
        <name>Na(+)</name>
        <dbReference type="ChEBI" id="CHEBI:29101"/>
        <label>1</label>
    </ligand>
</feature>
<protein>
    <submittedName>
        <fullName evidence="11">Uncharacterized protein</fullName>
    </submittedName>
</protein>
<feature type="compositionally biased region" description="Polar residues" evidence="9">
    <location>
        <begin position="619"/>
        <end position="644"/>
    </location>
</feature>
<accession>A0ABD0YJ91</accession>
<evidence type="ECO:0000256" key="9">
    <source>
        <dbReference type="SAM" id="MobiDB-lite"/>
    </source>
</evidence>
<sequence length="796" mass="88321">MADEVTAQSQLGQWPHSLSFVLASLACTLGLFNISRFAILSIHFGANFIVQFLIMSLVMGIPLFTFHVSLGQLLAAGTMDMWKISPVFQGIGIALLMSQALIGIYSIVGVSWMFVYFRDSFITKQDLYGWAEPYDNALAALSHNMSLKLEETVSDYFSGTVLQRHHLEAPPHSPGRLKFQVTFNLAVVWMIVFICLSKGLRSYGKVVYLFSLLPVLGMLVLFSKLLGLIPSDSRLLLVFPPGNWSEFFVNTKSWTAAIVESFYTWGLLGASAMQIASHNRPKHFLHRDTTLVTIFTLVILMVAALFANVCSELLLANGFIYIPSSFERKSSYNFLHPIKKALPPSFKNTPVRWMHHTIFLMGEKVIRPGVSPKQQSGYQALRLATELVPATLAMIGAEKLSPFWSILFYFVLILFGIAQQLAIMHCVITGIIAIKVKTLKNWETTITFFTCACGFILGLPMTTELGIFVVYFLDHCVGGGWWIIVLYLAEIAAVFMVRGRPYSGETVVATLFNKASTFLHDWAAPLLSFTWNVILPVVLMVLCVTIFKNGNFRDLYKWYTPMSYDYWPSWSREIGSLLQLIPLITVPFVSLIQSCRYLSDGPPDIFDRMQLLTRPPLDTPSSVPEVTTNPDVETGSTAAPSLSTIEDPPPKYTPPPSYTTATGARIAKLLRQSFRRSVRRIQSALGNSETTSNTPDLLAPLPPPPDYAAVLVEINQANNNETRNESGAIAATSSNLTATDVAQILRNSFRRALRDSTNIGQSSSSQRLVEAAAPINQDLVIIEDNGVDNKNAESVT</sequence>
<dbReference type="GO" id="GO:0016020">
    <property type="term" value="C:membrane"/>
    <property type="evidence" value="ECO:0007669"/>
    <property type="project" value="UniProtKB-SubCell"/>
</dbReference>
<dbReference type="Pfam" id="PF00209">
    <property type="entry name" value="SNF"/>
    <property type="match status" value="1"/>
</dbReference>
<dbReference type="EMBL" id="JBFDAA010000006">
    <property type="protein sequence ID" value="KAL1131256.1"/>
    <property type="molecule type" value="Genomic_DNA"/>
</dbReference>
<keyword evidence="4 10" id="KW-0812">Transmembrane</keyword>
<dbReference type="SUPFAM" id="SSF161070">
    <property type="entry name" value="SNF-like"/>
    <property type="match status" value="1"/>
</dbReference>
<keyword evidence="3" id="KW-0813">Transport</keyword>
<feature type="transmembrane region" description="Helical" evidence="10">
    <location>
        <begin position="52"/>
        <end position="75"/>
    </location>
</feature>
<keyword evidence="6 10" id="KW-1133">Transmembrane helix</keyword>
<dbReference type="AlphaFoldDB" id="A0ABD0YJ91"/>
<feature type="transmembrane region" description="Helical" evidence="10">
    <location>
        <begin position="522"/>
        <end position="547"/>
    </location>
</feature>
<reference evidence="11 12" key="1">
    <citation type="submission" date="2024-07" db="EMBL/GenBank/DDBJ databases">
        <title>Chromosome-level genome assembly of the water stick insect Ranatra chinensis (Heteroptera: Nepidae).</title>
        <authorList>
            <person name="Liu X."/>
        </authorList>
    </citation>
    <scope>NUCLEOTIDE SEQUENCE [LARGE SCALE GENOMIC DNA]</scope>
    <source>
        <strain evidence="11">Cailab_2021Rc</strain>
        <tissue evidence="11">Muscle</tissue>
    </source>
</reference>
<evidence type="ECO:0000256" key="8">
    <source>
        <dbReference type="PIRSR" id="PIRSR600175-1"/>
    </source>
</evidence>
<comment type="similarity">
    <text evidence="2">Belongs to the sodium:neurotransmitter symporter (SNF) (TC 2.A.22) family.</text>
</comment>
<feature type="transmembrane region" description="Helical" evidence="10">
    <location>
        <begin position="87"/>
        <end position="117"/>
    </location>
</feature>
<feature type="transmembrane region" description="Helical" evidence="10">
    <location>
        <begin position="206"/>
        <end position="226"/>
    </location>
</feature>
<evidence type="ECO:0000256" key="6">
    <source>
        <dbReference type="ARBA" id="ARBA00022989"/>
    </source>
</evidence>
<dbReference type="InterPro" id="IPR000175">
    <property type="entry name" value="Na/ntran_symport"/>
</dbReference>
<feature type="transmembrane region" description="Helical" evidence="10">
    <location>
        <begin position="20"/>
        <end position="40"/>
    </location>
</feature>
<evidence type="ECO:0000256" key="4">
    <source>
        <dbReference type="ARBA" id="ARBA00022692"/>
    </source>
</evidence>
<evidence type="ECO:0000256" key="2">
    <source>
        <dbReference type="ARBA" id="ARBA00006459"/>
    </source>
</evidence>
<dbReference type="PANTHER" id="PTHR11616:SF323">
    <property type="entry name" value="SODIUM-DEPENDENT TRANSPORTER BEDRAGGLED"/>
    <property type="match status" value="1"/>
</dbReference>
<comment type="caution">
    <text evidence="11">The sequence shown here is derived from an EMBL/GenBank/DDBJ whole genome shotgun (WGS) entry which is preliminary data.</text>
</comment>
<feature type="transmembrane region" description="Helical" evidence="10">
    <location>
        <begin position="406"/>
        <end position="434"/>
    </location>
</feature>
<feature type="region of interest" description="Disordered" evidence="9">
    <location>
        <begin position="617"/>
        <end position="660"/>
    </location>
</feature>
<feature type="transmembrane region" description="Helical" evidence="10">
    <location>
        <begin position="479"/>
        <end position="497"/>
    </location>
</feature>
<feature type="transmembrane region" description="Helical" evidence="10">
    <location>
        <begin position="290"/>
        <end position="309"/>
    </location>
</feature>
<evidence type="ECO:0000256" key="1">
    <source>
        <dbReference type="ARBA" id="ARBA00004141"/>
    </source>
</evidence>
<dbReference type="PANTHER" id="PTHR11616">
    <property type="entry name" value="SODIUM/CHLORIDE DEPENDENT TRANSPORTER"/>
    <property type="match status" value="1"/>
</dbReference>
<keyword evidence="12" id="KW-1185">Reference proteome</keyword>
<feature type="transmembrane region" description="Helical" evidence="10">
    <location>
        <begin position="446"/>
        <end position="473"/>
    </location>
</feature>
<keyword evidence="7 10" id="KW-0472">Membrane</keyword>
<evidence type="ECO:0000256" key="10">
    <source>
        <dbReference type="SAM" id="Phobius"/>
    </source>
</evidence>
<evidence type="ECO:0000313" key="12">
    <source>
        <dbReference type="Proteomes" id="UP001558652"/>
    </source>
</evidence>